<comment type="similarity">
    <text evidence="2">Belongs to the multi antimicrobial extrusion (MATE) (TC 2.A.66.1) family. MepA subfamily.</text>
</comment>
<proteinExistence type="inferred from homology"/>
<evidence type="ECO:0000256" key="2">
    <source>
        <dbReference type="ARBA" id="ARBA00008417"/>
    </source>
</evidence>
<evidence type="ECO:0000256" key="5">
    <source>
        <dbReference type="ARBA" id="ARBA00022475"/>
    </source>
</evidence>
<feature type="transmembrane region" description="Helical" evidence="11">
    <location>
        <begin position="366"/>
        <end position="390"/>
    </location>
</feature>
<keyword evidence="4" id="KW-0813">Transport</keyword>
<feature type="transmembrane region" description="Helical" evidence="11">
    <location>
        <begin position="209"/>
        <end position="229"/>
    </location>
</feature>
<feature type="transmembrane region" description="Helical" evidence="11">
    <location>
        <begin position="31"/>
        <end position="51"/>
    </location>
</feature>
<name>A0ABS9M7G1_9FIRM</name>
<feature type="transmembrane region" description="Helical" evidence="11">
    <location>
        <begin position="333"/>
        <end position="360"/>
    </location>
</feature>
<dbReference type="PIRSF" id="PIRSF006603">
    <property type="entry name" value="DinF"/>
    <property type="match status" value="1"/>
</dbReference>
<feature type="transmembrane region" description="Helical" evidence="11">
    <location>
        <begin position="63"/>
        <end position="87"/>
    </location>
</feature>
<feature type="transmembrane region" description="Helical" evidence="11">
    <location>
        <begin position="437"/>
        <end position="456"/>
    </location>
</feature>
<dbReference type="Pfam" id="PF01554">
    <property type="entry name" value="MatE"/>
    <property type="match status" value="2"/>
</dbReference>
<dbReference type="NCBIfam" id="TIGR00797">
    <property type="entry name" value="matE"/>
    <property type="match status" value="1"/>
</dbReference>
<feature type="region of interest" description="Disordered" evidence="10">
    <location>
        <begin position="1"/>
        <end position="20"/>
    </location>
</feature>
<evidence type="ECO:0000313" key="12">
    <source>
        <dbReference type="EMBL" id="MCG4526715.1"/>
    </source>
</evidence>
<dbReference type="InterPro" id="IPR045070">
    <property type="entry name" value="MATE_MepA-like"/>
</dbReference>
<dbReference type="InterPro" id="IPR051327">
    <property type="entry name" value="MATE_MepA_subfamily"/>
</dbReference>
<keyword evidence="8 11" id="KW-0472">Membrane</keyword>
<evidence type="ECO:0000256" key="1">
    <source>
        <dbReference type="ARBA" id="ARBA00004651"/>
    </source>
</evidence>
<sequence>MLFPVRMQGEEGVPTAERQNDFSRGSIPRNILMLAGPMTAAQLINILYNIVDRMYLGRLPGHLALTGLGLCLPIISILMGFANLCGMGGAPLCSICRGRGEEEEAEQVMGNSFTLLLLVGVALTVVILLFKKPILYLFGASPDTFPYADAYLTIYALGTLFVMVGLGMNPFINAQGFGKMGMCTVALGAVVNIVLDPIFIFALDMGVRGAALATVLSQCCSAVWVLWFLTGRRALLRLKASCLRLKASRVRRILGLGMSGFAMAMTNSLVQILCNASLQLYGGDLYVGIMTIINSVREVISMPVQGITNGCQPVLGYNYGAEEYDRVRQGIRFTAVVTMLYSLAVWAMTLAIPGSLIRIFNDEADLIAAGIPAFRIYFAAFFCMSFQFIGQSTFVGLGKSRFAVFFSLLRKAFIVAPLTLLLPVLGMGVDGVFWAEPISNVVGGLACLLTMYCTVYRPLGRLEASKP</sequence>
<evidence type="ECO:0000256" key="8">
    <source>
        <dbReference type="ARBA" id="ARBA00023136"/>
    </source>
</evidence>
<feature type="transmembrane region" description="Helical" evidence="11">
    <location>
        <begin position="150"/>
        <end position="172"/>
    </location>
</feature>
<keyword evidence="5" id="KW-1003">Cell membrane</keyword>
<feature type="transmembrane region" description="Helical" evidence="11">
    <location>
        <begin position="402"/>
        <end position="425"/>
    </location>
</feature>
<keyword evidence="7 11" id="KW-1133">Transmembrane helix</keyword>
<reference evidence="12 13" key="1">
    <citation type="submission" date="2022-01" db="EMBL/GenBank/DDBJ databases">
        <title>Collection of gut derived symbiotic bacterial strains cultured from healthy donors.</title>
        <authorList>
            <person name="Lin H."/>
            <person name="Kohout C."/>
            <person name="Waligurski E."/>
            <person name="Pamer E.G."/>
        </authorList>
    </citation>
    <scope>NUCLEOTIDE SEQUENCE [LARGE SCALE GENOMIC DNA]</scope>
    <source>
        <strain evidence="12 13">DFI.3.7</strain>
    </source>
</reference>
<evidence type="ECO:0000256" key="10">
    <source>
        <dbReference type="SAM" id="MobiDB-lite"/>
    </source>
</evidence>
<dbReference type="PANTHER" id="PTHR43823">
    <property type="entry name" value="SPORULATION PROTEIN YKVU"/>
    <property type="match status" value="1"/>
</dbReference>
<comment type="caution">
    <text evidence="12">The sequence shown here is derived from an EMBL/GenBank/DDBJ whole genome shotgun (WGS) entry which is preliminary data.</text>
</comment>
<evidence type="ECO:0000256" key="11">
    <source>
        <dbReference type="SAM" id="Phobius"/>
    </source>
</evidence>
<evidence type="ECO:0000313" key="13">
    <source>
        <dbReference type="Proteomes" id="UP001200313"/>
    </source>
</evidence>
<evidence type="ECO:0000256" key="6">
    <source>
        <dbReference type="ARBA" id="ARBA00022692"/>
    </source>
</evidence>
<keyword evidence="13" id="KW-1185">Reference proteome</keyword>
<dbReference type="CDD" id="cd13143">
    <property type="entry name" value="MATE_MepA_like"/>
    <property type="match status" value="1"/>
</dbReference>
<dbReference type="PANTHER" id="PTHR43823:SF3">
    <property type="entry name" value="MULTIDRUG EXPORT PROTEIN MEPA"/>
    <property type="match status" value="1"/>
</dbReference>
<keyword evidence="6 11" id="KW-0812">Transmembrane</keyword>
<dbReference type="RefSeq" id="WP_238073632.1">
    <property type="nucleotide sequence ID" value="NZ_JAKNJB010000008.1"/>
</dbReference>
<dbReference type="EMBL" id="JAKNJB010000008">
    <property type="protein sequence ID" value="MCG4526715.1"/>
    <property type="molecule type" value="Genomic_DNA"/>
</dbReference>
<protein>
    <recommendedName>
        <fullName evidence="3">Multidrug export protein MepA</fullName>
    </recommendedName>
</protein>
<feature type="transmembrane region" description="Helical" evidence="11">
    <location>
        <begin position="184"/>
        <end position="203"/>
    </location>
</feature>
<evidence type="ECO:0000256" key="4">
    <source>
        <dbReference type="ARBA" id="ARBA00022448"/>
    </source>
</evidence>
<evidence type="ECO:0000256" key="3">
    <source>
        <dbReference type="ARBA" id="ARBA00022106"/>
    </source>
</evidence>
<keyword evidence="9" id="KW-0046">Antibiotic resistance</keyword>
<evidence type="ECO:0000256" key="7">
    <source>
        <dbReference type="ARBA" id="ARBA00022989"/>
    </source>
</evidence>
<accession>A0ABS9M7G1</accession>
<dbReference type="Proteomes" id="UP001200313">
    <property type="component" value="Unassembled WGS sequence"/>
</dbReference>
<organism evidence="12 13">
    <name type="scientific">Intestinimonas massiliensis</name>
    <name type="common">ex Afouda et al. 2020</name>
    <dbReference type="NCBI Taxonomy" id="1673721"/>
    <lineage>
        <taxon>Bacteria</taxon>
        <taxon>Bacillati</taxon>
        <taxon>Bacillota</taxon>
        <taxon>Clostridia</taxon>
        <taxon>Eubacteriales</taxon>
        <taxon>Intestinimonas</taxon>
    </lineage>
</organism>
<dbReference type="InterPro" id="IPR002528">
    <property type="entry name" value="MATE_fam"/>
</dbReference>
<dbReference type="InterPro" id="IPR048279">
    <property type="entry name" value="MdtK-like"/>
</dbReference>
<feature type="transmembrane region" description="Helical" evidence="11">
    <location>
        <begin position="108"/>
        <end position="130"/>
    </location>
</feature>
<comment type="subcellular location">
    <subcellularLocation>
        <location evidence="1">Cell membrane</location>
        <topology evidence="1">Multi-pass membrane protein</topology>
    </subcellularLocation>
</comment>
<evidence type="ECO:0000256" key="9">
    <source>
        <dbReference type="ARBA" id="ARBA00023251"/>
    </source>
</evidence>
<gene>
    <name evidence="12" type="ORF">L0P79_06430</name>
</gene>